<dbReference type="STRING" id="1859473.BG261_09285"/>
<dbReference type="InterPro" id="IPR015046">
    <property type="entry name" value="LciA_Immunity-like"/>
</dbReference>
<evidence type="ECO:0000313" key="2">
    <source>
        <dbReference type="Proteomes" id="UP000178622"/>
    </source>
</evidence>
<comment type="caution">
    <text evidence="1">The sequence shown here is derived from an EMBL/GenBank/DDBJ whole genome shotgun (WGS) entry which is preliminary data.</text>
</comment>
<dbReference type="OrthoDB" id="9832618at2"/>
<sequence>MKEDKKEIENQEVDEFLERIHAAYETENLLPEIRQIFENAYLELGKKRNLDNLSYRLFSDLRIYAVKNQLPGEAGKLFLSISNDSDTLKNIGNSAKGYSTIFGVNGNH</sequence>
<accession>A0A1E8GPG7</accession>
<protein>
    <recommendedName>
        <fullName evidence="3">Bacteriocin immunity protein</fullName>
    </recommendedName>
</protein>
<dbReference type="AlphaFoldDB" id="A0A1E8GPG7"/>
<organism evidence="1 2">
    <name type="scientific">Floricoccus tropicus</name>
    <dbReference type="NCBI Taxonomy" id="1859473"/>
    <lineage>
        <taxon>Bacteria</taxon>
        <taxon>Bacillati</taxon>
        <taxon>Bacillota</taxon>
        <taxon>Bacilli</taxon>
        <taxon>Lactobacillales</taxon>
        <taxon>Streptococcaceae</taxon>
        <taxon>Floricoccus</taxon>
    </lineage>
</organism>
<evidence type="ECO:0008006" key="3">
    <source>
        <dbReference type="Google" id="ProtNLM"/>
    </source>
</evidence>
<dbReference type="RefSeq" id="WP_070791521.1">
    <property type="nucleotide sequence ID" value="NZ_MKIR01000003.1"/>
</dbReference>
<name>A0A1E8GPG7_9LACT</name>
<gene>
    <name evidence="1" type="ORF">BG261_09285</name>
</gene>
<dbReference type="Proteomes" id="UP000178622">
    <property type="component" value="Unassembled WGS sequence"/>
</dbReference>
<dbReference type="Pfam" id="PF08951">
    <property type="entry name" value="EntA_Immun"/>
    <property type="match status" value="1"/>
</dbReference>
<evidence type="ECO:0000313" key="1">
    <source>
        <dbReference type="EMBL" id="OFI50151.1"/>
    </source>
</evidence>
<reference evidence="2" key="1">
    <citation type="submission" date="2016-09" db="EMBL/GenBank/DDBJ databases">
        <title>Draft genome sequence of a novel species of the family Streptococcaceae isolated from flowers.</title>
        <authorList>
            <person name="Chuah L.-O."/>
            <person name="Yap K.-P."/>
            <person name="Thong K.L."/>
            <person name="Liong M.T."/>
            <person name="Ahmad R."/>
            <person name="Rusul G."/>
        </authorList>
    </citation>
    <scope>NUCLEOTIDE SEQUENCE [LARGE SCALE GENOMIC DNA]</scope>
    <source>
        <strain evidence="2">DF1</strain>
    </source>
</reference>
<dbReference type="EMBL" id="MKIR01000003">
    <property type="protein sequence ID" value="OFI50151.1"/>
    <property type="molecule type" value="Genomic_DNA"/>
</dbReference>
<proteinExistence type="predicted"/>
<keyword evidence="2" id="KW-1185">Reference proteome</keyword>